<dbReference type="InterPro" id="IPR036680">
    <property type="entry name" value="SPOR-like_sf"/>
</dbReference>
<protein>
    <recommendedName>
        <fullName evidence="2">SPOR domain-containing protein</fullName>
    </recommendedName>
</protein>
<keyword evidence="4" id="KW-1185">Reference proteome</keyword>
<dbReference type="KEGG" id="cna:AB433_03290"/>
<feature type="signal peptide" evidence="1">
    <location>
        <begin position="1"/>
        <end position="26"/>
    </location>
</feature>
<dbReference type="InterPro" id="IPR007730">
    <property type="entry name" value="SPOR-like_dom"/>
</dbReference>
<dbReference type="Gene3D" id="3.30.70.1070">
    <property type="entry name" value="Sporulation related repeat"/>
    <property type="match status" value="1"/>
</dbReference>
<dbReference type="Gene3D" id="1.25.40.10">
    <property type="entry name" value="Tetratricopeptide repeat domain"/>
    <property type="match status" value="1"/>
</dbReference>
<feature type="domain" description="SPOR" evidence="2">
    <location>
        <begin position="361"/>
        <end position="436"/>
    </location>
</feature>
<evidence type="ECO:0000256" key="1">
    <source>
        <dbReference type="SAM" id="SignalP"/>
    </source>
</evidence>
<keyword evidence="1" id="KW-0732">Signal</keyword>
<dbReference type="GO" id="GO:0042834">
    <property type="term" value="F:peptidoglycan binding"/>
    <property type="evidence" value="ECO:0007669"/>
    <property type="project" value="InterPro"/>
</dbReference>
<evidence type="ECO:0000313" key="4">
    <source>
        <dbReference type="Proteomes" id="UP000035287"/>
    </source>
</evidence>
<dbReference type="SUPFAM" id="SSF48452">
    <property type="entry name" value="TPR-like"/>
    <property type="match status" value="1"/>
</dbReference>
<reference evidence="3 4" key="1">
    <citation type="submission" date="2015-06" db="EMBL/GenBank/DDBJ databases">
        <authorList>
            <person name="Zeng Y."/>
            <person name="Huang Y."/>
        </authorList>
    </citation>
    <scope>NUCLEOTIDE SEQUENCE [LARGE SCALE GENOMIC DNA]</scope>
    <source>
        <strain evidence="3 4">PQ-2</strain>
    </source>
</reference>
<evidence type="ECO:0000259" key="2">
    <source>
        <dbReference type="Pfam" id="PF05036"/>
    </source>
</evidence>
<dbReference type="Pfam" id="PF05036">
    <property type="entry name" value="SPOR"/>
    <property type="match status" value="1"/>
</dbReference>
<accession>A0A0G3XFS1</accession>
<name>A0A0G3XFS1_9SPHN</name>
<dbReference type="EMBL" id="CP011770">
    <property type="protein sequence ID" value="AKM09213.1"/>
    <property type="molecule type" value="Genomic_DNA"/>
</dbReference>
<dbReference type="InterPro" id="IPR011990">
    <property type="entry name" value="TPR-like_helical_dom_sf"/>
</dbReference>
<gene>
    <name evidence="3" type="ORF">AB433_03290</name>
</gene>
<organism evidence="3 4">
    <name type="scientific">Croceicoccus naphthovorans</name>
    <dbReference type="NCBI Taxonomy" id="1348774"/>
    <lineage>
        <taxon>Bacteria</taxon>
        <taxon>Pseudomonadati</taxon>
        <taxon>Pseudomonadota</taxon>
        <taxon>Alphaproteobacteria</taxon>
        <taxon>Sphingomonadales</taxon>
        <taxon>Erythrobacteraceae</taxon>
        <taxon>Croceicoccus</taxon>
    </lineage>
</organism>
<proteinExistence type="predicted"/>
<sequence>MQPMSKNLFANRKGLAAMMLAGSMMAGVVAVQPAMAGDGSVAKAAEALQENELGKAVRYAEDAVESEPRDAARRALLGRTYLRAGRIYSARSALAEAVSLGDNSPRTALMLALAEIGAGNPRAGVSALAMQGNAIPAADRGLAFALAGETARGVEIISADIRIGNNTPKNRQNLAYAFALDGRWREARLMAAQDVPANMLDQRITEWATTSRPDQVGQRVAALVGTELADDQGMPRALALSNFPAPAPAAKPAAPVQMAKAEPVAPAQTASVKPAVVAAPEKPAAKPVVVAALAEPAPVKTAAVPASNAAPQTMQMAVIQPTPAKKAEAKATPVKAAAVTTSAKPVPVKKAAPALPTPGAAGTHIAQLGSYGSESQAQAGWKVFQSRYANLKGQSPVITKANVDGKDYWRVAAGGFDAKGANAMCAAVKAGGHGCLPIAKSTAKADAKVRVAKAD</sequence>
<dbReference type="PATRIC" id="fig|1348774.3.peg.688"/>
<evidence type="ECO:0000313" key="3">
    <source>
        <dbReference type="EMBL" id="AKM09213.1"/>
    </source>
</evidence>
<dbReference type="AlphaFoldDB" id="A0A0G3XFS1"/>
<dbReference type="STRING" id="1348774.AB433_03290"/>
<feature type="chain" id="PRO_5002562738" description="SPOR domain-containing protein" evidence="1">
    <location>
        <begin position="27"/>
        <end position="455"/>
    </location>
</feature>
<dbReference type="Proteomes" id="UP000035287">
    <property type="component" value="Chromosome"/>
</dbReference>